<dbReference type="PANTHER" id="PTHR10760">
    <property type="entry name" value="TORSIN"/>
    <property type="match status" value="1"/>
</dbReference>
<dbReference type="AlphaFoldDB" id="R4WRR5"/>
<dbReference type="InterPro" id="IPR010448">
    <property type="entry name" value="Torsin"/>
</dbReference>
<keyword evidence="2" id="KW-0732">Signal</keyword>
<feature type="signal peptide" evidence="2">
    <location>
        <begin position="1"/>
        <end position="19"/>
    </location>
</feature>
<dbReference type="SUPFAM" id="SSF52540">
    <property type="entry name" value="P-loop containing nucleoside triphosphate hydrolases"/>
    <property type="match status" value="1"/>
</dbReference>
<evidence type="ECO:0000313" key="4">
    <source>
        <dbReference type="EMBL" id="BAN20607.1"/>
    </source>
</evidence>
<organism evidence="4">
    <name type="scientific">Riptortus pedestris</name>
    <name type="common">Bean bug</name>
    <dbReference type="NCBI Taxonomy" id="329032"/>
    <lineage>
        <taxon>Eukaryota</taxon>
        <taxon>Metazoa</taxon>
        <taxon>Ecdysozoa</taxon>
        <taxon>Arthropoda</taxon>
        <taxon>Hexapoda</taxon>
        <taxon>Insecta</taxon>
        <taxon>Pterygota</taxon>
        <taxon>Neoptera</taxon>
        <taxon>Paraneoptera</taxon>
        <taxon>Hemiptera</taxon>
        <taxon>Heteroptera</taxon>
        <taxon>Panheteroptera</taxon>
        <taxon>Pentatomomorpha</taxon>
        <taxon>Coreoidea</taxon>
        <taxon>Alydidae</taxon>
        <taxon>Riptortus</taxon>
    </lineage>
</organism>
<comment type="similarity">
    <text evidence="1">Belongs to the ClpA/ClpB family. Torsin subfamily.</text>
</comment>
<dbReference type="PANTHER" id="PTHR10760:SF2">
    <property type="entry name" value="LD13476P-RELATED"/>
    <property type="match status" value="1"/>
</dbReference>
<dbReference type="SMART" id="SM00382">
    <property type="entry name" value="AAA"/>
    <property type="match status" value="1"/>
</dbReference>
<dbReference type="InterPro" id="IPR027417">
    <property type="entry name" value="P-loop_NTPase"/>
</dbReference>
<feature type="chain" id="PRO_5004381521" evidence="2">
    <location>
        <begin position="20"/>
        <end position="318"/>
    </location>
</feature>
<reference evidence="4" key="1">
    <citation type="journal article" date="2013" name="PLoS ONE">
        <title>Gene expression in gut symbiotic organ of stinkbug affected by extracellular bacterial symbiont.</title>
        <authorList>
            <person name="Futahashi R."/>
            <person name="Tanaka K."/>
            <person name="Tanahashi M."/>
            <person name="Nikoh N."/>
            <person name="Kikuchi Y."/>
            <person name="Lee B.L."/>
            <person name="Fukatsu T."/>
        </authorList>
    </citation>
    <scope>NUCLEOTIDE SEQUENCE</scope>
    <source>
        <tissue evidence="4">Midgut</tissue>
    </source>
</reference>
<feature type="domain" description="AAA+ ATPase" evidence="3">
    <location>
        <begin position="85"/>
        <end position="220"/>
    </location>
</feature>
<dbReference type="InterPro" id="IPR003593">
    <property type="entry name" value="AAA+_ATPase"/>
</dbReference>
<protein>
    <submittedName>
        <fullName evidence="4">Torsin a</fullName>
    </submittedName>
</protein>
<dbReference type="GO" id="GO:0071218">
    <property type="term" value="P:cellular response to misfolded protein"/>
    <property type="evidence" value="ECO:0007669"/>
    <property type="project" value="TreeGrafter"/>
</dbReference>
<evidence type="ECO:0000256" key="1">
    <source>
        <dbReference type="ARBA" id="ARBA00006235"/>
    </source>
</evidence>
<dbReference type="GO" id="GO:0016887">
    <property type="term" value="F:ATP hydrolysis activity"/>
    <property type="evidence" value="ECO:0007669"/>
    <property type="project" value="InterPro"/>
</dbReference>
<dbReference type="Pfam" id="PF21376">
    <property type="entry name" value="TOR1A_C"/>
    <property type="match status" value="1"/>
</dbReference>
<name>R4WRR5_RIPPE</name>
<evidence type="ECO:0000256" key="2">
    <source>
        <dbReference type="SAM" id="SignalP"/>
    </source>
</evidence>
<dbReference type="Pfam" id="PF06309">
    <property type="entry name" value="Torsin"/>
    <property type="match status" value="1"/>
</dbReference>
<dbReference type="EMBL" id="AK417392">
    <property type="protein sequence ID" value="BAN20607.1"/>
    <property type="molecule type" value="mRNA"/>
</dbReference>
<dbReference type="CDD" id="cd00009">
    <property type="entry name" value="AAA"/>
    <property type="match status" value="1"/>
</dbReference>
<evidence type="ECO:0000259" key="3">
    <source>
        <dbReference type="SMART" id="SM00382"/>
    </source>
</evidence>
<dbReference type="GO" id="GO:0005524">
    <property type="term" value="F:ATP binding"/>
    <property type="evidence" value="ECO:0007669"/>
    <property type="project" value="InterPro"/>
</dbReference>
<accession>R4WRR5</accession>
<dbReference type="InterPro" id="IPR049337">
    <property type="entry name" value="TOR1A_C"/>
</dbReference>
<proteinExistence type="evidence at transcript level"/>
<sequence>MKWTFYIYCHFLTINTALSWEWFDSVMDSITGERCINRWMPNDVKGLKNDFNKEVFGQPFLERALIPLLKHHLGVDMPEDYVPRKALALSFHGSPGVGKTYVSQLIARHLFKDGEKSKFYKMISLGKSMEMTETHLRELVISTVWECDRAVFVFDEIEKMADGTFEILKSFLDFHKSVDKVDYRKSIFIFISNIGEDRINSLALSYWKKGINREDYPLLEFSKVLEAAIYNENSGLKKTKIVKNYLIDLYLPFLPLEKRHVEKCIAVEAHMSKVHLTPNSVKTIIDSIEFLPAEEQIYSPKGCKNLASLVKIHGRNEL</sequence>
<dbReference type="GO" id="GO:0012505">
    <property type="term" value="C:endomembrane system"/>
    <property type="evidence" value="ECO:0007669"/>
    <property type="project" value="UniProtKB-ARBA"/>
</dbReference>
<dbReference type="GO" id="GO:0005737">
    <property type="term" value="C:cytoplasm"/>
    <property type="evidence" value="ECO:0007669"/>
    <property type="project" value="UniProtKB-ARBA"/>
</dbReference>
<dbReference type="Gene3D" id="3.40.50.300">
    <property type="entry name" value="P-loop containing nucleotide triphosphate hydrolases"/>
    <property type="match status" value="1"/>
</dbReference>